<dbReference type="EMBL" id="JBHSFP010000026">
    <property type="protein sequence ID" value="MFC4534924.1"/>
    <property type="molecule type" value="Genomic_DNA"/>
</dbReference>
<keyword evidence="3" id="KW-1185">Reference proteome</keyword>
<evidence type="ECO:0000256" key="1">
    <source>
        <dbReference type="SAM" id="MobiDB-lite"/>
    </source>
</evidence>
<name>A0ABV9CNN7_9ACTN</name>
<evidence type="ECO:0008006" key="4">
    <source>
        <dbReference type="Google" id="ProtNLM"/>
    </source>
</evidence>
<proteinExistence type="predicted"/>
<dbReference type="Proteomes" id="UP001596004">
    <property type="component" value="Unassembled WGS sequence"/>
</dbReference>
<accession>A0ABV9CNN7</accession>
<evidence type="ECO:0000313" key="2">
    <source>
        <dbReference type="EMBL" id="MFC4534924.1"/>
    </source>
</evidence>
<feature type="region of interest" description="Disordered" evidence="1">
    <location>
        <begin position="1"/>
        <end position="20"/>
    </location>
</feature>
<reference evidence="3" key="1">
    <citation type="journal article" date="2019" name="Int. J. Syst. Evol. Microbiol.">
        <title>The Global Catalogue of Microorganisms (GCM) 10K type strain sequencing project: providing services to taxonomists for standard genome sequencing and annotation.</title>
        <authorList>
            <consortium name="The Broad Institute Genomics Platform"/>
            <consortium name="The Broad Institute Genome Sequencing Center for Infectious Disease"/>
            <person name="Wu L."/>
            <person name="Ma J."/>
        </authorList>
    </citation>
    <scope>NUCLEOTIDE SEQUENCE [LARGE SCALE GENOMIC DNA]</scope>
    <source>
        <strain evidence="3">CGMCC 4.7132</strain>
    </source>
</reference>
<sequence length="40" mass="4295">MRMRASATVPRSNGIPSVTECRLNGTGKALEPRFASFVEG</sequence>
<organism evidence="2 3">
    <name type="scientific">Sphaerisporangium dianthi</name>
    <dbReference type="NCBI Taxonomy" id="1436120"/>
    <lineage>
        <taxon>Bacteria</taxon>
        <taxon>Bacillati</taxon>
        <taxon>Actinomycetota</taxon>
        <taxon>Actinomycetes</taxon>
        <taxon>Streptosporangiales</taxon>
        <taxon>Streptosporangiaceae</taxon>
        <taxon>Sphaerisporangium</taxon>
    </lineage>
</organism>
<comment type="caution">
    <text evidence="2">The sequence shown here is derived from an EMBL/GenBank/DDBJ whole genome shotgun (WGS) entry which is preliminary data.</text>
</comment>
<dbReference type="RefSeq" id="WP_380846517.1">
    <property type="nucleotide sequence ID" value="NZ_JBHSFP010000026.1"/>
</dbReference>
<evidence type="ECO:0000313" key="3">
    <source>
        <dbReference type="Proteomes" id="UP001596004"/>
    </source>
</evidence>
<protein>
    <recommendedName>
        <fullName evidence="4">DUF397 domain-containing protein</fullName>
    </recommendedName>
</protein>
<gene>
    <name evidence="2" type="ORF">ACFO60_29540</name>
</gene>